<accession>A0A9Q3H0B8</accession>
<protein>
    <submittedName>
        <fullName evidence="1">Uncharacterized protein</fullName>
    </submittedName>
</protein>
<proteinExistence type="predicted"/>
<dbReference type="EMBL" id="AVOT02008145">
    <property type="protein sequence ID" value="MBW0485409.1"/>
    <property type="molecule type" value="Genomic_DNA"/>
</dbReference>
<dbReference type="AlphaFoldDB" id="A0A9Q3H0B8"/>
<reference evidence="1" key="1">
    <citation type="submission" date="2021-03" db="EMBL/GenBank/DDBJ databases">
        <title>Draft genome sequence of rust myrtle Austropuccinia psidii MF-1, a brazilian biotype.</title>
        <authorList>
            <person name="Quecine M.C."/>
            <person name="Pachon D.M.R."/>
            <person name="Bonatelli M.L."/>
            <person name="Correr F.H."/>
            <person name="Franceschini L.M."/>
            <person name="Leite T.F."/>
            <person name="Margarido G.R.A."/>
            <person name="Almeida C.A."/>
            <person name="Ferrarezi J.A."/>
            <person name="Labate C.A."/>
        </authorList>
    </citation>
    <scope>NUCLEOTIDE SEQUENCE</scope>
    <source>
        <strain evidence="1">MF-1</strain>
    </source>
</reference>
<name>A0A9Q3H0B8_9BASI</name>
<dbReference type="Proteomes" id="UP000765509">
    <property type="component" value="Unassembled WGS sequence"/>
</dbReference>
<keyword evidence="2" id="KW-1185">Reference proteome</keyword>
<organism evidence="1 2">
    <name type="scientific">Austropuccinia psidii MF-1</name>
    <dbReference type="NCBI Taxonomy" id="1389203"/>
    <lineage>
        <taxon>Eukaryota</taxon>
        <taxon>Fungi</taxon>
        <taxon>Dikarya</taxon>
        <taxon>Basidiomycota</taxon>
        <taxon>Pucciniomycotina</taxon>
        <taxon>Pucciniomycetes</taxon>
        <taxon>Pucciniales</taxon>
        <taxon>Sphaerophragmiaceae</taxon>
        <taxon>Austropuccinia</taxon>
    </lineage>
</organism>
<comment type="caution">
    <text evidence="1">The sequence shown here is derived from an EMBL/GenBank/DDBJ whole genome shotgun (WGS) entry which is preliminary data.</text>
</comment>
<evidence type="ECO:0000313" key="1">
    <source>
        <dbReference type="EMBL" id="MBW0485409.1"/>
    </source>
</evidence>
<evidence type="ECO:0000313" key="2">
    <source>
        <dbReference type="Proteomes" id="UP000765509"/>
    </source>
</evidence>
<sequence length="129" mass="13943">MEPPELNWGFLPTSGTQVGVHTATPDLKHGYLLKLQTSSWVLTPPVKGVYSATPDLKPREGSLVAPELKQGYILHLLTSSGGTYSTSGPHGGGTYCNSRPQTWVLTATLDLKWGYLLHFQTPSGGIYCN</sequence>
<gene>
    <name evidence="1" type="ORF">O181_025124</name>
</gene>